<reference evidence="4" key="1">
    <citation type="submission" date="2020-09" db="EMBL/GenBank/DDBJ databases">
        <title>Pelobacter alkaliphilus sp. nov., a novel anaerobic arsenate-reducing bacterium from terrestrial mud volcano.</title>
        <authorList>
            <person name="Khomyakova M.A."/>
            <person name="Merkel A.Y."/>
            <person name="Slobodkin A.I."/>
        </authorList>
    </citation>
    <scope>NUCLEOTIDE SEQUENCE</scope>
    <source>
        <strain evidence="4">M08fum</strain>
    </source>
</reference>
<dbReference type="InterPro" id="IPR004291">
    <property type="entry name" value="Transposase_IS66_central"/>
</dbReference>
<dbReference type="PANTHER" id="PTHR33678">
    <property type="entry name" value="BLL1576 PROTEIN"/>
    <property type="match status" value="1"/>
</dbReference>
<dbReference type="EMBL" id="JACWUN010000025">
    <property type="protein sequence ID" value="MBD1401857.1"/>
    <property type="molecule type" value="Genomic_DNA"/>
</dbReference>
<accession>A0A8J6QPN3</accession>
<evidence type="ECO:0000259" key="3">
    <source>
        <dbReference type="Pfam" id="PF13007"/>
    </source>
</evidence>
<evidence type="ECO:0000256" key="1">
    <source>
        <dbReference type="SAM" id="Coils"/>
    </source>
</evidence>
<dbReference type="InterPro" id="IPR052344">
    <property type="entry name" value="Transposase-related"/>
</dbReference>
<dbReference type="Pfam" id="PF03050">
    <property type="entry name" value="DDE_Tnp_IS66"/>
    <property type="match status" value="1"/>
</dbReference>
<dbReference type="NCBIfam" id="NF033517">
    <property type="entry name" value="transpos_IS66"/>
    <property type="match status" value="1"/>
</dbReference>
<dbReference type="RefSeq" id="WP_191157875.1">
    <property type="nucleotide sequence ID" value="NZ_JACWUN010000025.1"/>
</dbReference>
<feature type="domain" description="Transposase IS66 central" evidence="2">
    <location>
        <begin position="175"/>
        <end position="444"/>
    </location>
</feature>
<protein>
    <submittedName>
        <fullName evidence="4">IS66 family transposase</fullName>
    </submittedName>
</protein>
<organism evidence="4 5">
    <name type="scientific">Pelovirga terrestris</name>
    <dbReference type="NCBI Taxonomy" id="2771352"/>
    <lineage>
        <taxon>Bacteria</taxon>
        <taxon>Pseudomonadati</taxon>
        <taxon>Thermodesulfobacteriota</taxon>
        <taxon>Desulfuromonadia</taxon>
        <taxon>Geobacterales</taxon>
        <taxon>Geobacteraceae</taxon>
        <taxon>Pelovirga</taxon>
    </lineage>
</organism>
<feature type="coiled-coil region" evidence="1">
    <location>
        <begin position="15"/>
        <end position="42"/>
    </location>
</feature>
<dbReference type="InterPro" id="IPR024463">
    <property type="entry name" value="Transposase_TnpC_homeodom"/>
</dbReference>
<sequence length="464" mass="53112">MLTHPTTTDKLQDLVRQQAQLIEQQSAQIALLQEQLSWLKKQLFGAKSERIVADLGQQSLPFTEIEVVTPPTETVEQISYERRKAIKNKGTDTIAYPDDLPIERKLLDLPDEQKVCPATGEPLVKIGEEVTRKLARKAEQFFIIEYVRPKYASRKAPDQGVVTAALPDTIIDRCPADESLLASVVIAKFCDHLPLYRQVQMLRRSGIHISRQTLSKWVLSLGTGLEPLYEAMKARVLQSGVIFVDESPISLQGQKKGPCKKAYMWIYAGGGGGDPPYRFFEFCISRSHAHVEQTLKDYQGVLHSDKYAAYEKLAKREDIQWCPCMAHVRRKFVEAEGSEPELRRQILQKIRYLFLFERVAWARSPEERLQIRKDKEKPILDSLTRLIKERLHQGGLLPKAKLTQALHYYLGLAPYFENYLINPDARLDNNVAERAIRPLTIGRNYPRTIIMQGLSSFPHECLIH</sequence>
<dbReference type="Proteomes" id="UP000632828">
    <property type="component" value="Unassembled WGS sequence"/>
</dbReference>
<keyword evidence="5" id="KW-1185">Reference proteome</keyword>
<name>A0A8J6QPN3_9BACT</name>
<comment type="caution">
    <text evidence="4">The sequence shown here is derived from an EMBL/GenBank/DDBJ whole genome shotgun (WGS) entry which is preliminary data.</text>
</comment>
<dbReference type="Pfam" id="PF13007">
    <property type="entry name" value="LZ_Tnp_IS66"/>
    <property type="match status" value="1"/>
</dbReference>
<evidence type="ECO:0000259" key="2">
    <source>
        <dbReference type="Pfam" id="PF03050"/>
    </source>
</evidence>
<dbReference type="PANTHER" id="PTHR33678:SF1">
    <property type="entry name" value="BLL1576 PROTEIN"/>
    <property type="match status" value="1"/>
</dbReference>
<dbReference type="AlphaFoldDB" id="A0A8J6QPN3"/>
<keyword evidence="1" id="KW-0175">Coiled coil</keyword>
<evidence type="ECO:0000313" key="4">
    <source>
        <dbReference type="EMBL" id="MBD1401857.1"/>
    </source>
</evidence>
<proteinExistence type="predicted"/>
<feature type="domain" description="Transposase TnpC homeodomain" evidence="3">
    <location>
        <begin position="32"/>
        <end position="103"/>
    </location>
</feature>
<gene>
    <name evidence="4" type="ORF">ICT70_14435</name>
</gene>
<evidence type="ECO:0000313" key="5">
    <source>
        <dbReference type="Proteomes" id="UP000632828"/>
    </source>
</evidence>